<keyword evidence="3" id="KW-1185">Reference proteome</keyword>
<gene>
    <name evidence="2" type="ORF">PP769_16975</name>
</gene>
<evidence type="ECO:0000313" key="3">
    <source>
        <dbReference type="Proteomes" id="UP001302719"/>
    </source>
</evidence>
<keyword evidence="1" id="KW-1133">Transmembrane helix</keyword>
<reference evidence="2 3" key="1">
    <citation type="submission" date="2023-01" db="EMBL/GenBank/DDBJ databases">
        <title>Cultivation and genomic characterization of new, ubiquitous marine nitrite-oxidizing bacteria from the Nitrospirales.</title>
        <authorList>
            <person name="Mueller A.J."/>
            <person name="Daebeler A."/>
            <person name="Herbold C.W."/>
            <person name="Kirkegaard R.H."/>
            <person name="Daims H."/>
        </authorList>
    </citation>
    <scope>NUCLEOTIDE SEQUENCE [LARGE SCALE GENOMIC DNA]</scope>
    <source>
        <strain evidence="2 3">VA</strain>
    </source>
</reference>
<protein>
    <recommendedName>
        <fullName evidence="4">Transmembrane protein</fullName>
    </recommendedName>
</protein>
<name>A0AA96GH50_9BACT</name>
<keyword evidence="1" id="KW-0472">Membrane</keyword>
<evidence type="ECO:0000313" key="2">
    <source>
        <dbReference type="EMBL" id="WNM57641.1"/>
    </source>
</evidence>
<keyword evidence="1" id="KW-0812">Transmembrane</keyword>
<dbReference type="AlphaFoldDB" id="A0AA96GH50"/>
<proteinExistence type="predicted"/>
<dbReference type="EMBL" id="CP116967">
    <property type="protein sequence ID" value="WNM57641.1"/>
    <property type="molecule type" value="Genomic_DNA"/>
</dbReference>
<evidence type="ECO:0000256" key="1">
    <source>
        <dbReference type="SAM" id="Phobius"/>
    </source>
</evidence>
<dbReference type="RefSeq" id="WP_312642363.1">
    <property type="nucleotide sequence ID" value="NZ_CP116967.1"/>
</dbReference>
<accession>A0AA96GH50</accession>
<feature type="transmembrane region" description="Helical" evidence="1">
    <location>
        <begin position="28"/>
        <end position="46"/>
    </location>
</feature>
<organism evidence="2 3">
    <name type="scientific">Candidatus Nitrospira allomarina</name>
    <dbReference type="NCBI Taxonomy" id="3020900"/>
    <lineage>
        <taxon>Bacteria</taxon>
        <taxon>Pseudomonadati</taxon>
        <taxon>Nitrospirota</taxon>
        <taxon>Nitrospiria</taxon>
        <taxon>Nitrospirales</taxon>
        <taxon>Nitrospiraceae</taxon>
        <taxon>Nitrospira</taxon>
    </lineage>
</organism>
<dbReference type="Proteomes" id="UP001302719">
    <property type="component" value="Chromosome"/>
</dbReference>
<sequence length="80" mass="8886">MALPSDLSFSDSLKSDRRQAFYEHHKRIALAMILIVFLLPLIGVFMSGLSGAISGVVISVLSFYLTPYALLKLGQWFVHS</sequence>
<feature type="transmembrane region" description="Helical" evidence="1">
    <location>
        <begin position="52"/>
        <end position="71"/>
    </location>
</feature>
<dbReference type="KEGG" id="nall:PP769_16975"/>
<evidence type="ECO:0008006" key="4">
    <source>
        <dbReference type="Google" id="ProtNLM"/>
    </source>
</evidence>